<dbReference type="RefSeq" id="WP_203534970.1">
    <property type="nucleotide sequence ID" value="NZ_CP076643.1"/>
</dbReference>
<evidence type="ECO:0000313" key="2">
    <source>
        <dbReference type="EMBL" id="QXO17007.1"/>
    </source>
</evidence>
<evidence type="ECO:0000313" key="3">
    <source>
        <dbReference type="Proteomes" id="UP000694232"/>
    </source>
</evidence>
<evidence type="ECO:0008006" key="4">
    <source>
        <dbReference type="Google" id="ProtNLM"/>
    </source>
</evidence>
<accession>A0A975U9M8</accession>
<evidence type="ECO:0000256" key="1">
    <source>
        <dbReference type="SAM" id="SignalP"/>
    </source>
</evidence>
<protein>
    <recommendedName>
        <fullName evidence="4">SH3 domain-containing protein</fullName>
    </recommendedName>
</protein>
<keyword evidence="1" id="KW-0732">Signal</keyword>
<reference evidence="2" key="1">
    <citation type="submission" date="2021-06" db="EMBL/GenBank/DDBJ databases">
        <title>Vibrio nov. sp., novel gut bacterium isolated from Yellow Sea oyster.</title>
        <authorList>
            <person name="Muhammad N."/>
            <person name="Nguyen T.H."/>
            <person name="Lee Y.-J."/>
            <person name="Ko J."/>
            <person name="Kim S.-G."/>
        </authorList>
    </citation>
    <scope>NUCLEOTIDE SEQUENCE</scope>
    <source>
        <strain evidence="2">OG9-811</strain>
    </source>
</reference>
<feature type="chain" id="PRO_5036925844" description="SH3 domain-containing protein" evidence="1">
    <location>
        <begin position="27"/>
        <end position="145"/>
    </location>
</feature>
<dbReference type="KEGG" id="vos:KNV97_16335"/>
<dbReference type="EMBL" id="CP076643">
    <property type="protein sequence ID" value="QXO17007.1"/>
    <property type="molecule type" value="Genomic_DNA"/>
</dbReference>
<sequence>MSKLVKSASIATIIGTAIACASYLNASPKVVNNNQHNSGSIINQTGETFTTNNYNLAEKSEPELVIASNNNGSWLLKKPDIHAAYGLNNKELLIDRLSNGSRIEVLDSATMDVQGIQTSWYQVRVLHGLHKGKIGWVMQPDVSYQ</sequence>
<proteinExistence type="predicted"/>
<dbReference type="AlphaFoldDB" id="A0A975U9M8"/>
<dbReference type="Proteomes" id="UP000694232">
    <property type="component" value="Chromosome 1"/>
</dbReference>
<keyword evidence="3" id="KW-1185">Reference proteome</keyword>
<name>A0A975U9M8_9VIBR</name>
<dbReference type="PROSITE" id="PS51257">
    <property type="entry name" value="PROKAR_LIPOPROTEIN"/>
    <property type="match status" value="1"/>
</dbReference>
<feature type="signal peptide" evidence="1">
    <location>
        <begin position="1"/>
        <end position="26"/>
    </location>
</feature>
<gene>
    <name evidence="2" type="ORF">KNV97_16335</name>
</gene>
<organism evidence="2 3">
    <name type="scientific">Vibrio ostreae</name>
    <dbReference type="NCBI Taxonomy" id="2841925"/>
    <lineage>
        <taxon>Bacteria</taxon>
        <taxon>Pseudomonadati</taxon>
        <taxon>Pseudomonadota</taxon>
        <taxon>Gammaproteobacteria</taxon>
        <taxon>Vibrionales</taxon>
        <taxon>Vibrionaceae</taxon>
        <taxon>Vibrio</taxon>
    </lineage>
</organism>